<reference evidence="9 10" key="1">
    <citation type="submission" date="2017-03" db="EMBL/GenBank/DDBJ databases">
        <title>Complete genome sequence of Candidatus 'Thiodictyon syntrophicum' sp. nov. strain Cad16T, a photolithoautotroph purple sulfur bacterium isolated from an alpine meromictic lake.</title>
        <authorList>
            <person name="Luedin S.M."/>
            <person name="Pothier J.F."/>
            <person name="Danza F."/>
            <person name="Storelli N."/>
            <person name="Wittwer M."/>
            <person name="Tonolla M."/>
        </authorList>
    </citation>
    <scope>NUCLEOTIDE SEQUENCE [LARGE SCALE GENOMIC DNA]</scope>
    <source>
        <strain evidence="9 10">Cad16T</strain>
    </source>
</reference>
<name>A0A2K8U4F9_9GAMM</name>
<dbReference type="SUPFAM" id="SSF56935">
    <property type="entry name" value="Porins"/>
    <property type="match status" value="1"/>
</dbReference>
<feature type="signal peptide" evidence="8">
    <location>
        <begin position="1"/>
        <end position="23"/>
    </location>
</feature>
<evidence type="ECO:0000256" key="4">
    <source>
        <dbReference type="ARBA" id="ARBA00022692"/>
    </source>
</evidence>
<dbReference type="Proteomes" id="UP000232638">
    <property type="component" value="Chromosome"/>
</dbReference>
<feature type="chain" id="PRO_5014720048" evidence="8">
    <location>
        <begin position="24"/>
        <end position="492"/>
    </location>
</feature>
<sequence length="492" mass="52154">MSQSRTTALLGLASVLAVTTAEATNGYMPSAFSPSSKGMAGSGQVAMPQDALTVICNPAGLHRVGERLDFGLALFSPHREYQGISPNGATGAYAPIGSGPTGTGTVESRNDYFVLPTFGFIHLLNPKSAIGVALFGNGGMSTDYRSTDTLQNLGTYGGNNAMANPPHYSDPRDPRFGRQVPGTSQVGGGDTGTNLTQIGIVFAYSHQVLDSLTLGASFLLARQSIEVQGVGAFQGFTQTFTQSMIASGTASGASPSNLTDRGADSSWGYGVQLGALWDLSPQLTLGVSLRSRVYVNRFRKYSDLFAEGGDLDVPPVACVGLAWKPTKRLALAVDVQQIWYSDVAAMGNPNQLERKCDLNAAFGPTQGSSYDSSYCLGGANGAGFGWKDMTIWKLGVQYALTDNLTLRAGYSRGNQIISAQEIAFNTLAPAVIREHWALGGTYRFQKQYEVIFWGIYAPTETVSGPGAFTGGQSPSLSMHQYEVGLNFGWLIN</sequence>
<dbReference type="AlphaFoldDB" id="A0A2K8U4F9"/>
<keyword evidence="4" id="KW-0812">Transmembrane</keyword>
<protein>
    <submittedName>
        <fullName evidence="9">Long-chain fatty acid transport protein</fullName>
    </submittedName>
</protein>
<dbReference type="GO" id="GO:0015483">
    <property type="term" value="F:long-chain fatty acid transporting porin activity"/>
    <property type="evidence" value="ECO:0007669"/>
    <property type="project" value="TreeGrafter"/>
</dbReference>
<keyword evidence="6" id="KW-0472">Membrane</keyword>
<evidence type="ECO:0000313" key="10">
    <source>
        <dbReference type="Proteomes" id="UP000232638"/>
    </source>
</evidence>
<evidence type="ECO:0000256" key="2">
    <source>
        <dbReference type="ARBA" id="ARBA00008163"/>
    </source>
</evidence>
<accession>A0A2K8U4F9</accession>
<dbReference type="InterPro" id="IPR005017">
    <property type="entry name" value="OMPP1/FadL/TodX"/>
</dbReference>
<comment type="subcellular location">
    <subcellularLocation>
        <location evidence="1">Cell outer membrane</location>
        <topology evidence="1">Multi-pass membrane protein</topology>
    </subcellularLocation>
</comment>
<evidence type="ECO:0000256" key="6">
    <source>
        <dbReference type="ARBA" id="ARBA00023136"/>
    </source>
</evidence>
<comment type="similarity">
    <text evidence="2">Belongs to the OmpP1/FadL family.</text>
</comment>
<evidence type="ECO:0000256" key="7">
    <source>
        <dbReference type="ARBA" id="ARBA00023237"/>
    </source>
</evidence>
<dbReference type="RefSeq" id="WP_100918273.1">
    <property type="nucleotide sequence ID" value="NZ_CP020370.1"/>
</dbReference>
<evidence type="ECO:0000313" key="9">
    <source>
        <dbReference type="EMBL" id="AUB80474.1"/>
    </source>
</evidence>
<gene>
    <name evidence="9" type="ORF">THSYN_05600</name>
</gene>
<evidence type="ECO:0000256" key="1">
    <source>
        <dbReference type="ARBA" id="ARBA00004571"/>
    </source>
</evidence>
<dbReference type="EMBL" id="CP020370">
    <property type="protein sequence ID" value="AUB80474.1"/>
    <property type="molecule type" value="Genomic_DNA"/>
</dbReference>
<keyword evidence="3" id="KW-1134">Transmembrane beta strand</keyword>
<keyword evidence="10" id="KW-1185">Reference proteome</keyword>
<dbReference type="PANTHER" id="PTHR35093:SF8">
    <property type="entry name" value="OUTER MEMBRANE PROTEIN NMB0088-RELATED"/>
    <property type="match status" value="1"/>
</dbReference>
<keyword evidence="5 8" id="KW-0732">Signal</keyword>
<dbReference type="OrthoDB" id="19849at2"/>
<dbReference type="Gene3D" id="2.40.160.60">
    <property type="entry name" value="Outer membrane protein transport protein (OMPP1/FadL/TodX)"/>
    <property type="match status" value="1"/>
</dbReference>
<dbReference type="KEGG" id="tsy:THSYN_05600"/>
<dbReference type="PANTHER" id="PTHR35093">
    <property type="entry name" value="OUTER MEMBRANE PROTEIN NMB0088-RELATED"/>
    <property type="match status" value="1"/>
</dbReference>
<proteinExistence type="inferred from homology"/>
<evidence type="ECO:0000256" key="3">
    <source>
        <dbReference type="ARBA" id="ARBA00022452"/>
    </source>
</evidence>
<evidence type="ECO:0000256" key="8">
    <source>
        <dbReference type="SAM" id="SignalP"/>
    </source>
</evidence>
<evidence type="ECO:0000256" key="5">
    <source>
        <dbReference type="ARBA" id="ARBA00022729"/>
    </source>
</evidence>
<dbReference type="GO" id="GO:0009279">
    <property type="term" value="C:cell outer membrane"/>
    <property type="evidence" value="ECO:0007669"/>
    <property type="project" value="UniProtKB-SubCell"/>
</dbReference>
<keyword evidence="7" id="KW-0998">Cell outer membrane</keyword>
<organism evidence="9 10">
    <name type="scientific">Candidatus Thiodictyon syntrophicum</name>
    <dbReference type="NCBI Taxonomy" id="1166950"/>
    <lineage>
        <taxon>Bacteria</taxon>
        <taxon>Pseudomonadati</taxon>
        <taxon>Pseudomonadota</taxon>
        <taxon>Gammaproteobacteria</taxon>
        <taxon>Chromatiales</taxon>
        <taxon>Chromatiaceae</taxon>
        <taxon>Thiodictyon</taxon>
    </lineage>
</organism>
<dbReference type="Pfam" id="PF03349">
    <property type="entry name" value="Toluene_X"/>
    <property type="match status" value="2"/>
</dbReference>